<evidence type="ECO:0000256" key="3">
    <source>
        <dbReference type="ARBA" id="ARBA00022723"/>
    </source>
</evidence>
<dbReference type="PRINTS" id="PR00359">
    <property type="entry name" value="BP450"/>
</dbReference>
<accession>A0A6N7EFV9</accession>
<dbReference type="PANTHER" id="PTHR46696">
    <property type="entry name" value="P450, PUTATIVE (EUROFUNG)-RELATED"/>
    <property type="match status" value="1"/>
</dbReference>
<evidence type="ECO:0000313" key="9">
    <source>
        <dbReference type="Proteomes" id="UP000437709"/>
    </source>
</evidence>
<evidence type="ECO:0000256" key="4">
    <source>
        <dbReference type="ARBA" id="ARBA00023002"/>
    </source>
</evidence>
<evidence type="ECO:0000256" key="7">
    <source>
        <dbReference type="RuleBase" id="RU000461"/>
    </source>
</evidence>
<protein>
    <submittedName>
        <fullName evidence="8">Cytochrome P450</fullName>
    </submittedName>
</protein>
<dbReference type="PANTHER" id="PTHR46696:SF4">
    <property type="entry name" value="BIOTIN BIOSYNTHESIS CYTOCHROME P450"/>
    <property type="match status" value="1"/>
</dbReference>
<dbReference type="InterPro" id="IPR001128">
    <property type="entry name" value="Cyt_P450"/>
</dbReference>
<dbReference type="InterPro" id="IPR002397">
    <property type="entry name" value="Cyt_P450_B"/>
</dbReference>
<dbReference type="OrthoDB" id="54272at2"/>
<dbReference type="RefSeq" id="WP_152193457.1">
    <property type="nucleotide sequence ID" value="NZ_VUKD01000001.1"/>
</dbReference>
<dbReference type="SUPFAM" id="SSF48264">
    <property type="entry name" value="Cytochrome P450"/>
    <property type="match status" value="1"/>
</dbReference>
<dbReference type="FunFam" id="1.10.630.10:FF:000018">
    <property type="entry name" value="Cytochrome P450 monooxygenase"/>
    <property type="match status" value="1"/>
</dbReference>
<keyword evidence="3 7" id="KW-0479">Metal-binding</keyword>
<comment type="similarity">
    <text evidence="1 7">Belongs to the cytochrome P450 family.</text>
</comment>
<dbReference type="Gene3D" id="1.10.630.10">
    <property type="entry name" value="Cytochrome P450"/>
    <property type="match status" value="1"/>
</dbReference>
<dbReference type="EMBL" id="WHPC01000001">
    <property type="protein sequence ID" value="MPV35557.1"/>
    <property type="molecule type" value="Genomic_DNA"/>
</dbReference>
<evidence type="ECO:0000313" key="8">
    <source>
        <dbReference type="EMBL" id="MPV35557.1"/>
    </source>
</evidence>
<dbReference type="InterPro" id="IPR036396">
    <property type="entry name" value="Cyt_P450_sf"/>
</dbReference>
<dbReference type="GO" id="GO:0036199">
    <property type="term" value="F:cholest-4-en-3-one 26-monooxygenase activity"/>
    <property type="evidence" value="ECO:0007669"/>
    <property type="project" value="TreeGrafter"/>
</dbReference>
<gene>
    <name evidence="8" type="ORF">GB881_00590</name>
</gene>
<keyword evidence="6 7" id="KW-0503">Monooxygenase</keyword>
<evidence type="ECO:0000256" key="1">
    <source>
        <dbReference type="ARBA" id="ARBA00010617"/>
    </source>
</evidence>
<evidence type="ECO:0000256" key="5">
    <source>
        <dbReference type="ARBA" id="ARBA00023004"/>
    </source>
</evidence>
<keyword evidence="2 7" id="KW-0349">Heme</keyword>
<keyword evidence="9" id="KW-1185">Reference proteome</keyword>
<keyword evidence="5 7" id="KW-0408">Iron</keyword>
<proteinExistence type="inferred from homology"/>
<name>A0A6N7EFV9_9MICO</name>
<dbReference type="GO" id="GO:0008395">
    <property type="term" value="F:steroid hydroxylase activity"/>
    <property type="evidence" value="ECO:0007669"/>
    <property type="project" value="TreeGrafter"/>
</dbReference>
<comment type="caution">
    <text evidence="8">The sequence shown here is derived from an EMBL/GenBank/DDBJ whole genome shotgun (WGS) entry which is preliminary data.</text>
</comment>
<dbReference type="GO" id="GO:0006707">
    <property type="term" value="P:cholesterol catabolic process"/>
    <property type="evidence" value="ECO:0007669"/>
    <property type="project" value="TreeGrafter"/>
</dbReference>
<dbReference type="InterPro" id="IPR017972">
    <property type="entry name" value="Cyt_P450_CS"/>
</dbReference>
<organism evidence="8 9">
    <name type="scientific">Georgenia subflava</name>
    <dbReference type="NCBI Taxonomy" id="1622177"/>
    <lineage>
        <taxon>Bacteria</taxon>
        <taxon>Bacillati</taxon>
        <taxon>Actinomycetota</taxon>
        <taxon>Actinomycetes</taxon>
        <taxon>Micrococcales</taxon>
        <taxon>Bogoriellaceae</taxon>
        <taxon>Georgenia</taxon>
    </lineage>
</organism>
<evidence type="ECO:0000256" key="6">
    <source>
        <dbReference type="ARBA" id="ARBA00023033"/>
    </source>
</evidence>
<dbReference type="Pfam" id="PF00067">
    <property type="entry name" value="p450"/>
    <property type="match status" value="1"/>
</dbReference>
<keyword evidence="4 7" id="KW-0560">Oxidoreductase</keyword>
<dbReference type="Proteomes" id="UP000437709">
    <property type="component" value="Unassembled WGS sequence"/>
</dbReference>
<sequence length="413" mass="45127">MSTLTTAVPYTDELAWPEGMRPFQTVDLETQKDPFAHYAWMREHAPVLRTRANGKDVWFISRYDDVRAALRAPKVFSSTVVDPIPLVFLTLFDPPEHNRLRQVVASSFTPKAVAVFEDSVRAYAAEYLDELLAAGGGDVVDGFALRITMATISSLLGVPATDFDQMKYWSDDVSSYFGQVARQAPPTEGAEEGAEEFFAYLLGNIERARRDDNGSVGAHIGRLLQDGVLTEREAKHFCAFLFVAGHETTTVLLANAFREFSENPGLLERIRNTPTDAKAFVEEMARYRGTVQRLSRKTVQDAEVAGVTIPAGDVVILLPGSANRDHNKFDNGDVFDIDRDTSGHLGFGHGIHSCLGQHLARLEGAVGVELIAKKVAAVTARPDNPIQFVTGGNLANTGPSYFPVDLVPVGDAS</sequence>
<dbReference type="GO" id="GO:0005506">
    <property type="term" value="F:iron ion binding"/>
    <property type="evidence" value="ECO:0007669"/>
    <property type="project" value="InterPro"/>
</dbReference>
<evidence type="ECO:0000256" key="2">
    <source>
        <dbReference type="ARBA" id="ARBA00022617"/>
    </source>
</evidence>
<dbReference type="GO" id="GO:0020037">
    <property type="term" value="F:heme binding"/>
    <property type="evidence" value="ECO:0007669"/>
    <property type="project" value="InterPro"/>
</dbReference>
<dbReference type="AlphaFoldDB" id="A0A6N7EFV9"/>
<reference evidence="8 9" key="1">
    <citation type="submission" date="2019-10" db="EMBL/GenBank/DDBJ databases">
        <title>Georgenia wutianyii sp. nov. and Georgenia yuyongxinii sp. nov. isolated from plateau pika (Ochotona curzoniae) in the Qinghai-Tibet plateau of China.</title>
        <authorList>
            <person name="Tian Z."/>
        </authorList>
    </citation>
    <scope>NUCLEOTIDE SEQUENCE [LARGE SCALE GENOMIC DNA]</scope>
    <source>
        <strain evidence="8 9">JCM 19765</strain>
    </source>
</reference>
<dbReference type="PROSITE" id="PS00086">
    <property type="entry name" value="CYTOCHROME_P450"/>
    <property type="match status" value="1"/>
</dbReference>